<protein>
    <submittedName>
        <fullName evidence="1">Uncharacterized protein</fullName>
    </submittedName>
</protein>
<gene>
    <name evidence="1" type="ORF">MNBD_GAMMA06-677</name>
</gene>
<reference evidence="1" key="1">
    <citation type="submission" date="2018-06" db="EMBL/GenBank/DDBJ databases">
        <authorList>
            <person name="Zhirakovskaya E."/>
        </authorList>
    </citation>
    <scope>NUCLEOTIDE SEQUENCE</scope>
</reference>
<proteinExistence type="predicted"/>
<sequence>MNKCSKIRTSITLVLASSLTFFSLGVIAHDDNEPGTPVCLEANYMMADAMNAPFAGPVTGPGRVIEMNIITGERGITVNNPFTPANLGTPICDNGGVDCGGPWKPTGVLSGGQDGHSYLTSAAQHAITEFHRDGTPIRTAKTLLTSPSPDGGGYGFVPRLLGTQIMPNGNLMQAVCDANFFNASNSDAILPGEDDPKGDGNSSNLYFPPVYSTDEKQNNSRILVLDQETLEVIDEYSRPAKWVRNDNGHGWKQNPAHDLWTCPAGISFTSEGMLVSGFHSAAVFVIDWKAGIGKNSRGVGSNKPLGHHGFKLNKKHNRAKVTRIIDVLNEDLDGDGVVDNALAALDDPNRRDSLRANSLDESGNVYGTFRQRSRDCLRGEYA</sequence>
<evidence type="ECO:0000313" key="1">
    <source>
        <dbReference type="EMBL" id="VAW51419.1"/>
    </source>
</evidence>
<dbReference type="EMBL" id="UOFD01000029">
    <property type="protein sequence ID" value="VAW51419.1"/>
    <property type="molecule type" value="Genomic_DNA"/>
</dbReference>
<accession>A0A3B0WQ85</accession>
<organism evidence="1">
    <name type="scientific">hydrothermal vent metagenome</name>
    <dbReference type="NCBI Taxonomy" id="652676"/>
    <lineage>
        <taxon>unclassified sequences</taxon>
        <taxon>metagenomes</taxon>
        <taxon>ecological metagenomes</taxon>
    </lineage>
</organism>
<dbReference type="AlphaFoldDB" id="A0A3B0WQ85"/>
<name>A0A3B0WQ85_9ZZZZ</name>
<feature type="non-terminal residue" evidence="1">
    <location>
        <position position="382"/>
    </location>
</feature>